<accession>X8AGM7</accession>
<name>X8AGM7_MYCXE</name>
<reference evidence="1" key="1">
    <citation type="submission" date="2014-01" db="EMBL/GenBank/DDBJ databases">
        <authorList>
            <person name="Brown-Elliot B."/>
            <person name="Wallace R."/>
            <person name="Lenaerts A."/>
            <person name="Ordway D."/>
            <person name="DeGroote M.A."/>
            <person name="Parker T."/>
            <person name="Sizemore C."/>
            <person name="Tallon L.J."/>
            <person name="Sadzewicz L.K."/>
            <person name="Sengamalay N."/>
            <person name="Fraser C.M."/>
            <person name="Hine E."/>
            <person name="Shefchek K.A."/>
            <person name="Das S.P."/>
            <person name="Tettelin H."/>
        </authorList>
    </citation>
    <scope>NUCLEOTIDE SEQUENCE [LARGE SCALE GENOMIC DNA]</scope>
    <source>
        <strain evidence="1">4042</strain>
    </source>
</reference>
<sequence>MVDVTLTHQIPVGERGIEAASADGWLPIGSIGTPPARRSSRLSAA</sequence>
<proteinExistence type="predicted"/>
<evidence type="ECO:0000313" key="1">
    <source>
        <dbReference type="EMBL" id="EUA30719.1"/>
    </source>
</evidence>
<protein>
    <submittedName>
        <fullName evidence="1">Uncharacterized protein</fullName>
    </submittedName>
</protein>
<dbReference type="AlphaFoldDB" id="X8AGM7"/>
<dbReference type="EMBL" id="JAOB01000060">
    <property type="protein sequence ID" value="EUA30719.1"/>
    <property type="molecule type" value="Genomic_DNA"/>
</dbReference>
<organism evidence="1">
    <name type="scientific">Mycobacterium xenopi 4042</name>
    <dbReference type="NCBI Taxonomy" id="1299334"/>
    <lineage>
        <taxon>Bacteria</taxon>
        <taxon>Bacillati</taxon>
        <taxon>Actinomycetota</taxon>
        <taxon>Actinomycetes</taxon>
        <taxon>Mycobacteriales</taxon>
        <taxon>Mycobacteriaceae</taxon>
        <taxon>Mycobacterium</taxon>
    </lineage>
</organism>
<comment type="caution">
    <text evidence="1">The sequence shown here is derived from an EMBL/GenBank/DDBJ whole genome shotgun (WGS) entry which is preliminary data.</text>
</comment>
<gene>
    <name evidence="1" type="ORF">I553_4976</name>
</gene>